<evidence type="ECO:0000313" key="3">
    <source>
        <dbReference type="Proteomes" id="UP000250434"/>
    </source>
</evidence>
<dbReference type="Proteomes" id="UP000250434">
    <property type="component" value="Chromosome"/>
</dbReference>
<dbReference type="OrthoDB" id="9788698at2"/>
<dbReference type="EMBL" id="CP015163">
    <property type="protein sequence ID" value="AXB41339.1"/>
    <property type="molecule type" value="Genomic_DNA"/>
</dbReference>
<keyword evidence="3" id="KW-1185">Reference proteome</keyword>
<dbReference type="PANTHER" id="PTHR15160:SF1">
    <property type="entry name" value="VON HIPPEL-LINDAU DISEASE TUMOR SUPPRESSOR"/>
    <property type="match status" value="1"/>
</dbReference>
<reference evidence="2 3" key="1">
    <citation type="submission" date="2016-04" db="EMBL/GenBank/DDBJ databases">
        <title>Complete genome sequence and analysis of deep-sea sediment isolate, Amycolatopsis sp. WP1.</title>
        <authorList>
            <person name="Wang H."/>
            <person name="Chen S."/>
            <person name="Wu Q."/>
        </authorList>
    </citation>
    <scope>NUCLEOTIDE SEQUENCE [LARGE SCALE GENOMIC DNA]</scope>
    <source>
        <strain evidence="2 3">WP1</strain>
    </source>
</reference>
<dbReference type="Pfam" id="PF02577">
    <property type="entry name" value="BFN_dom"/>
    <property type="match status" value="1"/>
</dbReference>
<feature type="domain" description="BFN" evidence="1">
    <location>
        <begin position="1"/>
        <end position="130"/>
    </location>
</feature>
<dbReference type="GO" id="GO:0004518">
    <property type="term" value="F:nuclease activity"/>
    <property type="evidence" value="ECO:0007669"/>
    <property type="project" value="InterPro"/>
</dbReference>
<dbReference type="SUPFAM" id="SSF103256">
    <property type="entry name" value="Hypothetical protein TM0160"/>
    <property type="match status" value="1"/>
</dbReference>
<proteinExistence type="predicted"/>
<dbReference type="AlphaFoldDB" id="A0A344KZW5"/>
<dbReference type="InterPro" id="IPR036104">
    <property type="entry name" value="BFN_sf"/>
</dbReference>
<sequence length="168" mass="17946">MVQVKVHGVALLPPDEAPVMLLREIEGRRRWLAVSIGAPEATALIAACQRVEHPRPDTIELIGQVIESFGGRVQRVEVTALEAGVFFADLVLSDGVHVSARPSDAVAIGVRAGAPLEVPESVLGVASVELDLVDEDEAGPEVEQEVADFRSQLDDVTAEDFGEPPPER</sequence>
<accession>A0A344KZW5</accession>
<dbReference type="KEGG" id="aab:A4R43_01385"/>
<dbReference type="InterPro" id="IPR003729">
    <property type="entry name" value="Bi_nuclease_dom"/>
</dbReference>
<dbReference type="PROSITE" id="PS51658">
    <property type="entry name" value="BFN"/>
    <property type="match status" value="1"/>
</dbReference>
<evidence type="ECO:0000313" key="2">
    <source>
        <dbReference type="EMBL" id="AXB41339.1"/>
    </source>
</evidence>
<evidence type="ECO:0000259" key="1">
    <source>
        <dbReference type="PROSITE" id="PS51658"/>
    </source>
</evidence>
<name>A0A344KZW5_9PSEU</name>
<dbReference type="PANTHER" id="PTHR15160">
    <property type="entry name" value="VON HIPPEL-LINDAU PROTEIN"/>
    <property type="match status" value="1"/>
</dbReference>
<dbReference type="Gene3D" id="3.10.690.10">
    <property type="entry name" value="Bifunctional nuclease domain"/>
    <property type="match status" value="1"/>
</dbReference>
<gene>
    <name evidence="2" type="ORF">A4R43_01385</name>
</gene>
<organism evidence="2 3">
    <name type="scientific">Amycolatopsis albispora</name>
    <dbReference type="NCBI Taxonomy" id="1804986"/>
    <lineage>
        <taxon>Bacteria</taxon>
        <taxon>Bacillati</taxon>
        <taxon>Actinomycetota</taxon>
        <taxon>Actinomycetes</taxon>
        <taxon>Pseudonocardiales</taxon>
        <taxon>Pseudonocardiaceae</taxon>
        <taxon>Amycolatopsis</taxon>
    </lineage>
</organism>
<protein>
    <recommendedName>
        <fullName evidence="1">BFN domain-containing protein</fullName>
    </recommendedName>
</protein>